<reference evidence="1 2" key="1">
    <citation type="journal article" date="2016" name="Front. Microbiol.">
        <title>Genomic Resource of Rice Seed Associated Bacteria.</title>
        <authorList>
            <person name="Midha S."/>
            <person name="Bansal K."/>
            <person name="Sharma S."/>
            <person name="Kumar N."/>
            <person name="Patil P.P."/>
            <person name="Chaudhry V."/>
            <person name="Patil P.B."/>
        </authorList>
    </citation>
    <scope>NUCLEOTIDE SEQUENCE [LARGE SCALE GENOMIC DNA]</scope>
    <source>
        <strain evidence="1 2">SA3</strain>
    </source>
</reference>
<evidence type="ECO:0008006" key="3">
    <source>
        <dbReference type="Google" id="ProtNLM"/>
    </source>
</evidence>
<dbReference type="GO" id="GO:0016706">
    <property type="term" value="F:2-oxoglutarate-dependent dioxygenase activity"/>
    <property type="evidence" value="ECO:0007669"/>
    <property type="project" value="UniProtKB-ARBA"/>
</dbReference>
<dbReference type="Pfam" id="PF05721">
    <property type="entry name" value="PhyH"/>
    <property type="match status" value="1"/>
</dbReference>
<protein>
    <recommendedName>
        <fullName evidence="3">Phytanoyl-CoA dioxygenase family protein</fullName>
    </recommendedName>
</protein>
<gene>
    <name evidence="1" type="ORF">SA3R_07120</name>
</gene>
<dbReference type="SUPFAM" id="SSF51197">
    <property type="entry name" value="Clavaminate synthase-like"/>
    <property type="match status" value="1"/>
</dbReference>
<sequence>MVHSTWETLATDYEKQGFAILRNVFSPAAVFGPVMAGYSQHCDELAKQWLEKGVITDYDVNETPEKKMLSLMQQTDGNCFQHLDITLPVEDKITHDSPLYLDVSIFNLLKNAQLLDAIEKIIGPEIYSVPVQHMRIKPPQKNISNETQSHTLTLTGKTFWHQDLAVVTPDADNTNMLGVWLAVNEATVENGCLVVVPGSHKQGLVHHCDKPHLQGIPDALVGDSFLALPVSPGDVIFLHPLTMHASLANVSNGGRWSFDLRYCPAGEPTGREWFPGFLARSKAMPGAVMEDHNQWVKEWLNAQSQLAGQPHPKFDRWDKNDRSPLCA</sequence>
<dbReference type="Proteomes" id="UP000071979">
    <property type="component" value="Unassembled WGS sequence"/>
</dbReference>
<evidence type="ECO:0000313" key="1">
    <source>
        <dbReference type="EMBL" id="KTS68469.1"/>
    </source>
</evidence>
<dbReference type="PANTHER" id="PTHR20883">
    <property type="entry name" value="PHYTANOYL-COA DIOXYGENASE DOMAIN CONTAINING 1"/>
    <property type="match status" value="1"/>
</dbReference>
<dbReference type="Gene3D" id="2.60.120.620">
    <property type="entry name" value="q2cbj1_9rhob like domain"/>
    <property type="match status" value="1"/>
</dbReference>
<proteinExistence type="predicted"/>
<accession>A0A8E1S0C1</accession>
<dbReference type="RefSeq" id="WP_058776283.1">
    <property type="nucleotide sequence ID" value="NZ_JAVJAC010000001.1"/>
</dbReference>
<evidence type="ECO:0000313" key="2">
    <source>
        <dbReference type="Proteomes" id="UP000071979"/>
    </source>
</evidence>
<organism evidence="1 2">
    <name type="scientific">Pantoea dispersa</name>
    <dbReference type="NCBI Taxonomy" id="59814"/>
    <lineage>
        <taxon>Bacteria</taxon>
        <taxon>Pseudomonadati</taxon>
        <taxon>Pseudomonadota</taxon>
        <taxon>Gammaproteobacteria</taxon>
        <taxon>Enterobacterales</taxon>
        <taxon>Erwiniaceae</taxon>
        <taxon>Pantoea</taxon>
    </lineage>
</organism>
<dbReference type="AlphaFoldDB" id="A0A8E1S0C1"/>
<dbReference type="GO" id="GO:0005506">
    <property type="term" value="F:iron ion binding"/>
    <property type="evidence" value="ECO:0007669"/>
    <property type="project" value="UniProtKB-ARBA"/>
</dbReference>
<dbReference type="InterPro" id="IPR008775">
    <property type="entry name" value="Phytyl_CoA_dOase-like"/>
</dbReference>
<name>A0A8E1S0C1_9GAMM</name>
<dbReference type="PANTHER" id="PTHR20883:SF14">
    <property type="entry name" value="PHYTANOYL-COA DIOXYGENASE"/>
    <property type="match status" value="1"/>
</dbReference>
<dbReference type="EMBL" id="LDSE01000011">
    <property type="protein sequence ID" value="KTS68469.1"/>
    <property type="molecule type" value="Genomic_DNA"/>
</dbReference>
<comment type="caution">
    <text evidence="1">The sequence shown here is derived from an EMBL/GenBank/DDBJ whole genome shotgun (WGS) entry which is preliminary data.</text>
</comment>